<evidence type="ECO:0000313" key="3">
    <source>
        <dbReference type="Proteomes" id="UP000193467"/>
    </source>
</evidence>
<dbReference type="InParanoid" id="A0A1Y2D6R5"/>
<reference evidence="2 3" key="1">
    <citation type="submission" date="2016-07" db="EMBL/GenBank/DDBJ databases">
        <title>Pervasive Adenine N6-methylation of Active Genes in Fungi.</title>
        <authorList>
            <consortium name="DOE Joint Genome Institute"/>
            <person name="Mondo S.J."/>
            <person name="Dannebaum R.O."/>
            <person name="Kuo R.C."/>
            <person name="Labutti K."/>
            <person name="Haridas S."/>
            <person name="Kuo A."/>
            <person name="Salamov A."/>
            <person name="Ahrendt S.R."/>
            <person name="Lipzen A."/>
            <person name="Sullivan W."/>
            <person name="Andreopoulos W.B."/>
            <person name="Clum A."/>
            <person name="Lindquist E."/>
            <person name="Daum C."/>
            <person name="Ramamoorthy G.K."/>
            <person name="Gryganskyi A."/>
            <person name="Culley D."/>
            <person name="Magnuson J.K."/>
            <person name="James T.Y."/>
            <person name="O'Malley M.A."/>
            <person name="Stajich J.E."/>
            <person name="Spatafora J.W."/>
            <person name="Visel A."/>
            <person name="Grigoriev I.V."/>
        </authorList>
    </citation>
    <scope>NUCLEOTIDE SEQUENCE [LARGE SCALE GENOMIC DNA]</scope>
    <source>
        <strain evidence="2 3">62-1032</strain>
    </source>
</reference>
<proteinExistence type="predicted"/>
<evidence type="ECO:0000313" key="2">
    <source>
        <dbReference type="EMBL" id="ORY54275.1"/>
    </source>
</evidence>
<dbReference type="EMBL" id="MCGR01000099">
    <property type="protein sequence ID" value="ORY54275.1"/>
    <property type="molecule type" value="Genomic_DNA"/>
</dbReference>
<keyword evidence="3" id="KW-1185">Reference proteome</keyword>
<dbReference type="Proteomes" id="UP000193467">
    <property type="component" value="Unassembled WGS sequence"/>
</dbReference>
<feature type="region of interest" description="Disordered" evidence="1">
    <location>
        <begin position="1"/>
        <end position="68"/>
    </location>
</feature>
<name>A0A1Y2D6R5_9BASI</name>
<sequence length="635" mass="67854">MVGQGSESQLFEGSARRSSETVGSAEGSEDASTMEETSYTSSKSGQWMGKNEPLTPPRGSPFAPQPRFSVGGSTIASVTSSPSVDYGEDGLANNQLEDILLNDPSRLVSVLNNVGSDVENDLLALLIKRERVRTGNFDLDVFAVGGSTYGNFKDKGTSQMIIDNLLEEKTSSDYIVGKIVENGEATLSLLDHLWESDTVVEDKRVLAMSEDGLRARSGDLASIWISTSAPSLVNALGDSTELGLQLFPNSESNGHFLALVLSTLRTLRTEAPIKFDTHFDPVVPNLHLFHQLNSALSTLQGTPPLSIDSPASCAELLKKIAFVTVRLKATSGEMCVSSEQRTACDSIQYEAFIGLRRLEGGESVEYSVSLLSELLELGSPFGVGKGDMPLDSVQNGCMSAAAKGLGQLDLLLTERREEEGDSEAGGSSAQSSDEAGGAPSSPTTQPDPNHFLAFLTTTTTTTTTQRDPSPSTTTTSAANPSASPFVTIHTFEPTMKAYSLGRPIESHGVVFEPEDTLMSEAEARAREVAEEAFKSTLNRAVQRGQDGLEIEYGSNPSYFEALLHRLDQSFKYADPAALIPSTEPVADVYAIAVDTDPDAPTSDQQKADKIFSLAKTIKSATQKFGGVFGRRGKKA</sequence>
<feature type="compositionally biased region" description="Low complexity" evidence="1">
    <location>
        <begin position="424"/>
        <end position="438"/>
    </location>
</feature>
<organism evidence="2 3">
    <name type="scientific">Leucosporidium creatinivorum</name>
    <dbReference type="NCBI Taxonomy" id="106004"/>
    <lineage>
        <taxon>Eukaryota</taxon>
        <taxon>Fungi</taxon>
        <taxon>Dikarya</taxon>
        <taxon>Basidiomycota</taxon>
        <taxon>Pucciniomycotina</taxon>
        <taxon>Microbotryomycetes</taxon>
        <taxon>Leucosporidiales</taxon>
        <taxon>Leucosporidium</taxon>
    </lineage>
</organism>
<feature type="compositionally biased region" description="Low complexity" evidence="1">
    <location>
        <begin position="456"/>
        <end position="484"/>
    </location>
</feature>
<feature type="compositionally biased region" description="Polar residues" evidence="1">
    <location>
        <begin position="34"/>
        <end position="45"/>
    </location>
</feature>
<feature type="region of interest" description="Disordered" evidence="1">
    <location>
        <begin position="416"/>
        <end position="484"/>
    </location>
</feature>
<comment type="caution">
    <text evidence="2">The sequence shown here is derived from an EMBL/GenBank/DDBJ whole genome shotgun (WGS) entry which is preliminary data.</text>
</comment>
<protein>
    <submittedName>
        <fullName evidence="2">Uncharacterized protein</fullName>
    </submittedName>
</protein>
<accession>A0A1Y2D6R5</accession>
<evidence type="ECO:0000256" key="1">
    <source>
        <dbReference type="SAM" id="MobiDB-lite"/>
    </source>
</evidence>
<gene>
    <name evidence="2" type="ORF">BCR35DRAFT_227279</name>
</gene>
<dbReference type="AlphaFoldDB" id="A0A1Y2D6R5"/>
<feature type="compositionally biased region" description="Polar residues" evidence="1">
    <location>
        <begin position="1"/>
        <end position="11"/>
    </location>
</feature>